<dbReference type="GO" id="GO:0006882">
    <property type="term" value="P:intracellular zinc ion homeostasis"/>
    <property type="evidence" value="ECO:0007669"/>
    <property type="project" value="TreeGrafter"/>
</dbReference>
<evidence type="ECO:0000256" key="6">
    <source>
        <dbReference type="SAM" id="Coils"/>
    </source>
</evidence>
<dbReference type="OMA" id="SRWTYIL"/>
<comment type="subcellular location">
    <subcellularLocation>
        <location evidence="1">Membrane</location>
        <topology evidence="1">Multi-pass membrane protein</topology>
    </subcellularLocation>
</comment>
<evidence type="ECO:0000256" key="2">
    <source>
        <dbReference type="ARBA" id="ARBA00022692"/>
    </source>
</evidence>
<evidence type="ECO:0000313" key="9">
    <source>
        <dbReference type="Proteomes" id="UP000054516"/>
    </source>
</evidence>
<keyword evidence="9" id="KW-1185">Reference proteome</keyword>
<feature type="transmembrane region" description="Helical" evidence="7">
    <location>
        <begin position="401"/>
        <end position="422"/>
    </location>
</feature>
<dbReference type="AlphaFoldDB" id="A0A1S8A5Q2"/>
<feature type="transmembrane region" description="Helical" evidence="7">
    <location>
        <begin position="371"/>
        <end position="389"/>
    </location>
</feature>
<feature type="transmembrane region" description="Helical" evidence="7">
    <location>
        <begin position="344"/>
        <end position="364"/>
    </location>
</feature>
<dbReference type="InterPro" id="IPR004254">
    <property type="entry name" value="AdipoR/HlyIII-related"/>
</dbReference>
<dbReference type="STRING" id="77044.A0A1S8A5Q2"/>
<keyword evidence="3 7" id="KW-1133">Transmembrane helix</keyword>
<dbReference type="GO" id="GO:0046872">
    <property type="term" value="F:metal ion binding"/>
    <property type="evidence" value="ECO:0007669"/>
    <property type="project" value="UniProtKB-KW"/>
</dbReference>
<dbReference type="GO" id="GO:0038023">
    <property type="term" value="F:signaling receptor activity"/>
    <property type="evidence" value="ECO:0007669"/>
    <property type="project" value="TreeGrafter"/>
</dbReference>
<feature type="binding site" evidence="5">
    <location>
        <position position="476"/>
    </location>
    <ligand>
        <name>Zn(2+)</name>
        <dbReference type="ChEBI" id="CHEBI:29105"/>
    </ligand>
</feature>
<evidence type="ECO:0000256" key="5">
    <source>
        <dbReference type="PIRSR" id="PIRSR604254-1"/>
    </source>
</evidence>
<feature type="binding site" evidence="5">
    <location>
        <position position="472"/>
    </location>
    <ligand>
        <name>Zn(2+)</name>
        <dbReference type="ChEBI" id="CHEBI:29105"/>
    </ligand>
</feature>
<feature type="binding site" evidence="5">
    <location>
        <position position="325"/>
    </location>
    <ligand>
        <name>Zn(2+)</name>
        <dbReference type="ChEBI" id="CHEBI:29105"/>
    </ligand>
</feature>
<dbReference type="GO" id="GO:0016020">
    <property type="term" value="C:membrane"/>
    <property type="evidence" value="ECO:0007669"/>
    <property type="project" value="UniProtKB-SubCell"/>
</dbReference>
<dbReference type="Pfam" id="PF03006">
    <property type="entry name" value="HlyIII"/>
    <property type="match status" value="1"/>
</dbReference>
<dbReference type="EMBL" id="DF977448">
    <property type="protein sequence ID" value="GAW25215.1"/>
    <property type="molecule type" value="Genomic_DNA"/>
</dbReference>
<keyword evidence="5" id="KW-0479">Metal-binding</keyword>
<evidence type="ECO:0000256" key="3">
    <source>
        <dbReference type="ARBA" id="ARBA00022989"/>
    </source>
</evidence>
<gene>
    <name evidence="8" type="ORF">SAMD00023353_0300690</name>
</gene>
<feature type="transmembrane region" description="Helical" evidence="7">
    <location>
        <begin position="474"/>
        <end position="494"/>
    </location>
</feature>
<keyword evidence="5" id="KW-0862">Zinc</keyword>
<proteinExistence type="predicted"/>
<keyword evidence="2 7" id="KW-0812">Transmembrane</keyword>
<dbReference type="Proteomes" id="UP000054516">
    <property type="component" value="Unassembled WGS sequence"/>
</dbReference>
<sequence length="508" mass="56980">MPCSSSYALGPIEDVLPEATTSGAAVTDQKTIQRRRHSSFIPHRRKSLVNQIMDGEEALLLKVDIFLSDLERRLESLESYGDLLHLDASIAKTFSTLQAVRERCSHVSEEFIGAGRRRLQVMVETLDARYQGALARAESMNEKARIGIELLDNMMDDFESRAIKLRDQGFANAAGAAESLMDGGRRVMDESLERARGVVDEGIGRAKRAAESLEEHVQHAIKRAREEGLLRYDELPVPWRINPHILRGYRFSDSKIECVRSVFGVSNETVNIWSHALGFFLVLSVAFYFYPTSADFSLYTKSDVFIAAVFFFAACKCLVCSTIWHTMNCVADQTLMERFACIDYTGIALLIAASIMTTEYTAFYCEPVSRWTYMTATAVLGVAGTILPWHPTFNGQDMAWLRVGFFIGLAATGFMPILQIILTRGSAWAYEFYLDSNLVKSLLVYVVGACVYASKVPERWFPGAFDFFGNAHNLWHLAVLGGIIYHYIAMLQFFSGAFQRAELGCPTY</sequence>
<protein>
    <submittedName>
        <fullName evidence="8">Putative hemolysin-iii family protein</fullName>
    </submittedName>
</protein>
<evidence type="ECO:0000256" key="7">
    <source>
        <dbReference type="SAM" id="Phobius"/>
    </source>
</evidence>
<keyword evidence="4 7" id="KW-0472">Membrane</keyword>
<feature type="transmembrane region" description="Helical" evidence="7">
    <location>
        <begin position="434"/>
        <end position="454"/>
    </location>
</feature>
<dbReference type="OrthoDB" id="5585746at2759"/>
<feature type="transmembrane region" description="Helical" evidence="7">
    <location>
        <begin position="302"/>
        <end position="324"/>
    </location>
</feature>
<name>A0A1S8A5Q2_ROSNE</name>
<evidence type="ECO:0000313" key="8">
    <source>
        <dbReference type="EMBL" id="GAW25215.1"/>
    </source>
</evidence>
<organism evidence="8">
    <name type="scientific">Rosellinia necatrix</name>
    <name type="common">White root-rot fungus</name>
    <dbReference type="NCBI Taxonomy" id="77044"/>
    <lineage>
        <taxon>Eukaryota</taxon>
        <taxon>Fungi</taxon>
        <taxon>Dikarya</taxon>
        <taxon>Ascomycota</taxon>
        <taxon>Pezizomycotina</taxon>
        <taxon>Sordariomycetes</taxon>
        <taxon>Xylariomycetidae</taxon>
        <taxon>Xylariales</taxon>
        <taxon>Xylariaceae</taxon>
        <taxon>Rosellinia</taxon>
    </lineage>
</organism>
<evidence type="ECO:0000256" key="1">
    <source>
        <dbReference type="ARBA" id="ARBA00004141"/>
    </source>
</evidence>
<reference evidence="8" key="1">
    <citation type="submission" date="2016-03" db="EMBL/GenBank/DDBJ databases">
        <title>Draft genome sequence of Rosellinia necatrix.</title>
        <authorList>
            <person name="Kanematsu S."/>
        </authorList>
    </citation>
    <scope>NUCLEOTIDE SEQUENCE [LARGE SCALE GENOMIC DNA]</scope>
    <source>
        <strain evidence="8">W97</strain>
    </source>
</reference>
<dbReference type="PANTHER" id="PTHR20855:SF97">
    <property type="entry name" value="ADIPOR-LIKE RECEPTOR IZH3-RELATED"/>
    <property type="match status" value="1"/>
</dbReference>
<accession>A0A1S8A5Q2</accession>
<keyword evidence="6" id="KW-0175">Coiled coil</keyword>
<feature type="coiled-coil region" evidence="6">
    <location>
        <begin position="123"/>
        <end position="168"/>
    </location>
</feature>
<evidence type="ECO:0000256" key="4">
    <source>
        <dbReference type="ARBA" id="ARBA00023136"/>
    </source>
</evidence>
<feature type="transmembrane region" description="Helical" evidence="7">
    <location>
        <begin position="272"/>
        <end position="290"/>
    </location>
</feature>
<dbReference type="PANTHER" id="PTHR20855">
    <property type="entry name" value="ADIPOR/PROGESTIN RECEPTOR-RELATED"/>
    <property type="match status" value="1"/>
</dbReference>